<evidence type="ECO:0000313" key="2">
    <source>
        <dbReference type="EMBL" id="MFC4033504.1"/>
    </source>
</evidence>
<evidence type="ECO:0000256" key="1">
    <source>
        <dbReference type="SAM" id="MobiDB-lite"/>
    </source>
</evidence>
<sequence>MKHTPGGDLSEEPQEERGPKGSRDTGSDRPGAGPADRPEDTAGERADTSVKPGKSSDPDAPDLQSGGG</sequence>
<dbReference type="Proteomes" id="UP001595765">
    <property type="component" value="Unassembled WGS sequence"/>
</dbReference>
<protein>
    <submittedName>
        <fullName evidence="2">Uncharacterized protein</fullName>
    </submittedName>
</protein>
<accession>A0ABV8HRJ7</accession>
<dbReference type="EMBL" id="JBHSBB010000013">
    <property type="protein sequence ID" value="MFC4033504.1"/>
    <property type="molecule type" value="Genomic_DNA"/>
</dbReference>
<feature type="compositionally biased region" description="Basic and acidic residues" evidence="1">
    <location>
        <begin position="36"/>
        <end position="48"/>
    </location>
</feature>
<name>A0ABV8HRJ7_9ACTN</name>
<proteinExistence type="predicted"/>
<organism evidence="2 3">
    <name type="scientific">Streptomyces polygonati</name>
    <dbReference type="NCBI Taxonomy" id="1617087"/>
    <lineage>
        <taxon>Bacteria</taxon>
        <taxon>Bacillati</taxon>
        <taxon>Actinomycetota</taxon>
        <taxon>Actinomycetes</taxon>
        <taxon>Kitasatosporales</taxon>
        <taxon>Streptomycetaceae</taxon>
        <taxon>Streptomyces</taxon>
    </lineage>
</organism>
<gene>
    <name evidence="2" type="ORF">ACFO3J_18745</name>
</gene>
<feature type="region of interest" description="Disordered" evidence="1">
    <location>
        <begin position="1"/>
        <end position="68"/>
    </location>
</feature>
<keyword evidence="3" id="KW-1185">Reference proteome</keyword>
<reference evidence="3" key="1">
    <citation type="journal article" date="2019" name="Int. J. Syst. Evol. Microbiol.">
        <title>The Global Catalogue of Microorganisms (GCM) 10K type strain sequencing project: providing services to taxonomists for standard genome sequencing and annotation.</title>
        <authorList>
            <consortium name="The Broad Institute Genomics Platform"/>
            <consortium name="The Broad Institute Genome Sequencing Center for Infectious Disease"/>
            <person name="Wu L."/>
            <person name="Ma J."/>
        </authorList>
    </citation>
    <scope>NUCLEOTIDE SEQUENCE [LARGE SCALE GENOMIC DNA]</scope>
    <source>
        <strain evidence="3">CGMCC 4.7237</strain>
    </source>
</reference>
<comment type="caution">
    <text evidence="2">The sequence shown here is derived from an EMBL/GenBank/DDBJ whole genome shotgun (WGS) entry which is preliminary data.</text>
</comment>
<feature type="compositionally biased region" description="Basic and acidic residues" evidence="1">
    <location>
        <begin position="15"/>
        <end position="27"/>
    </location>
</feature>
<evidence type="ECO:0000313" key="3">
    <source>
        <dbReference type="Proteomes" id="UP001595765"/>
    </source>
</evidence>
<dbReference type="RefSeq" id="WP_386430595.1">
    <property type="nucleotide sequence ID" value="NZ_JBHSBB010000013.1"/>
</dbReference>